<evidence type="ECO:0000313" key="3">
    <source>
        <dbReference type="Proteomes" id="UP000697927"/>
    </source>
</evidence>
<sequence>MLTRKEKAWFFLSCGNQPKINELIYLLIFRRPISGLRKPWGCRQSGASPDGRGFSWKTAGA</sequence>
<evidence type="ECO:0000313" key="2">
    <source>
        <dbReference type="EMBL" id="NIY48454.1"/>
    </source>
</evidence>
<dbReference type="EMBL" id="SOYS01000005">
    <property type="protein sequence ID" value="NIY48454.1"/>
    <property type="molecule type" value="Genomic_DNA"/>
</dbReference>
<organism evidence="2 3">
    <name type="scientific">Cedecea colo</name>
    <dbReference type="NCBI Taxonomy" id="2552946"/>
    <lineage>
        <taxon>Bacteria</taxon>
        <taxon>Pseudomonadati</taxon>
        <taxon>Pseudomonadota</taxon>
        <taxon>Gammaproteobacteria</taxon>
        <taxon>Enterobacterales</taxon>
        <taxon>Enterobacteriaceae</taxon>
        <taxon>Cedecea</taxon>
    </lineage>
</organism>
<gene>
    <name evidence="2" type="ORF">E2L00_13265</name>
</gene>
<comment type="caution">
    <text evidence="2">The sequence shown here is derived from an EMBL/GenBank/DDBJ whole genome shotgun (WGS) entry which is preliminary data.</text>
</comment>
<keyword evidence="3" id="KW-1185">Reference proteome</keyword>
<reference evidence="2 3" key="1">
    <citation type="journal article" date="2020" name="Microorganisms">
        <title>Polyphasic Characterisation of Cedecea colo sp. nov., a New Enteric Bacterium Isolated from the Koala Hindgut.</title>
        <authorList>
            <person name="Boath J.M."/>
            <person name="Dakhal S."/>
            <person name="Van T.T.H."/>
            <person name="Moore R.J."/>
            <person name="Dekiwadia C."/>
            <person name="Macreadie I.G."/>
        </authorList>
    </citation>
    <scope>NUCLEOTIDE SEQUENCE [LARGE SCALE GENOMIC DNA]</scope>
    <source>
        <strain evidence="2 3">ZA</strain>
    </source>
</reference>
<protein>
    <submittedName>
        <fullName evidence="2">Uncharacterized protein</fullName>
    </submittedName>
</protein>
<name>A0ABX0VN35_9ENTR</name>
<dbReference type="Proteomes" id="UP000697927">
    <property type="component" value="Unassembled WGS sequence"/>
</dbReference>
<feature type="region of interest" description="Disordered" evidence="1">
    <location>
        <begin position="42"/>
        <end position="61"/>
    </location>
</feature>
<evidence type="ECO:0000256" key="1">
    <source>
        <dbReference type="SAM" id="MobiDB-lite"/>
    </source>
</evidence>
<accession>A0ABX0VN35</accession>
<proteinExistence type="predicted"/>